<dbReference type="Proteomes" id="UP001500689">
    <property type="component" value="Unassembled WGS sequence"/>
</dbReference>
<evidence type="ECO:0000313" key="2">
    <source>
        <dbReference type="EMBL" id="GAA3548504.1"/>
    </source>
</evidence>
<reference evidence="3" key="1">
    <citation type="journal article" date="2019" name="Int. J. Syst. Evol. Microbiol.">
        <title>The Global Catalogue of Microorganisms (GCM) 10K type strain sequencing project: providing services to taxonomists for standard genome sequencing and annotation.</title>
        <authorList>
            <consortium name="The Broad Institute Genomics Platform"/>
            <consortium name="The Broad Institute Genome Sequencing Center for Infectious Disease"/>
            <person name="Wu L."/>
            <person name="Ma J."/>
        </authorList>
    </citation>
    <scope>NUCLEOTIDE SEQUENCE [LARGE SCALE GENOMIC DNA]</scope>
    <source>
        <strain evidence="3">JCM 16898</strain>
    </source>
</reference>
<keyword evidence="3" id="KW-1185">Reference proteome</keyword>
<evidence type="ECO:0000313" key="3">
    <source>
        <dbReference type="Proteomes" id="UP001500689"/>
    </source>
</evidence>
<dbReference type="EMBL" id="BAAAZN010000006">
    <property type="protein sequence ID" value="GAA3548504.1"/>
    <property type="molecule type" value="Genomic_DNA"/>
</dbReference>
<dbReference type="RefSeq" id="WP_344861006.1">
    <property type="nucleotide sequence ID" value="NZ_BAAAZN010000006.1"/>
</dbReference>
<comment type="caution">
    <text evidence="2">The sequence shown here is derived from an EMBL/GenBank/DDBJ whole genome shotgun (WGS) entry which is preliminary data.</text>
</comment>
<protein>
    <recommendedName>
        <fullName evidence="4">Adhesin</fullName>
    </recommendedName>
</protein>
<dbReference type="PROSITE" id="PS51257">
    <property type="entry name" value="PROKAR_LIPOPROTEIN"/>
    <property type="match status" value="1"/>
</dbReference>
<accession>A0ABP6WC99</accession>
<sequence>MVTRQHAVARAGPVLLVLALTACDPADSTGGVAPSADPDRPGYQQYEDGGPVGRHITGLRLSGQMQLKVQAGATTSVHRTVHYQDTDPGSGTWRVAGDAVELSGCTVPRCLVTYDVTVPASTALSGELNSGNALVRGIGPVDLSARSGTVDIQQISGAVKLEAGSTAANVTNVDGPVDATVDSGQFTAQNVHGPLSVHGGSGTVVAHGISGPATLDLRSAEVTLGMASAQDVSASVSSGSLGITVPQSAYHVVSTTDSSELNSTVPDDPAGAHRITLALNSASASLDFG</sequence>
<gene>
    <name evidence="2" type="ORF">GCM10022222_35130</name>
</gene>
<proteinExistence type="predicted"/>
<evidence type="ECO:0000256" key="1">
    <source>
        <dbReference type="SAM" id="MobiDB-lite"/>
    </source>
</evidence>
<evidence type="ECO:0008006" key="4">
    <source>
        <dbReference type="Google" id="ProtNLM"/>
    </source>
</evidence>
<organism evidence="2 3">
    <name type="scientific">Amycolatopsis ultiminotia</name>
    <dbReference type="NCBI Taxonomy" id="543629"/>
    <lineage>
        <taxon>Bacteria</taxon>
        <taxon>Bacillati</taxon>
        <taxon>Actinomycetota</taxon>
        <taxon>Actinomycetes</taxon>
        <taxon>Pseudonocardiales</taxon>
        <taxon>Pseudonocardiaceae</taxon>
        <taxon>Amycolatopsis</taxon>
    </lineage>
</organism>
<feature type="region of interest" description="Disordered" evidence="1">
    <location>
        <begin position="28"/>
        <end position="51"/>
    </location>
</feature>
<name>A0ABP6WC99_9PSEU</name>